<dbReference type="SUPFAM" id="SSF47954">
    <property type="entry name" value="Cyclin-like"/>
    <property type="match status" value="2"/>
</dbReference>
<dbReference type="PhylomeDB" id="A0A0D2VSF5"/>
<dbReference type="InterPro" id="IPR039361">
    <property type="entry name" value="Cyclin"/>
</dbReference>
<name>A0A0D2VSF5_CAPO3</name>
<dbReference type="GO" id="GO:0044772">
    <property type="term" value="P:mitotic cell cycle phase transition"/>
    <property type="evidence" value="ECO:0007669"/>
    <property type="project" value="InterPro"/>
</dbReference>
<feature type="region of interest" description="Disordered" evidence="5">
    <location>
        <begin position="141"/>
        <end position="211"/>
    </location>
</feature>
<dbReference type="Pfam" id="PF02984">
    <property type="entry name" value="Cyclin_C"/>
    <property type="match status" value="1"/>
</dbReference>
<keyword evidence="2 4" id="KW-0195">Cyclin</keyword>
<dbReference type="GO" id="GO:0051301">
    <property type="term" value="P:cell division"/>
    <property type="evidence" value="ECO:0007669"/>
    <property type="project" value="UniProtKB-KW"/>
</dbReference>
<evidence type="ECO:0000313" key="8">
    <source>
        <dbReference type="EMBL" id="KJE94017.1"/>
    </source>
</evidence>
<keyword evidence="9" id="KW-1185">Reference proteome</keyword>
<dbReference type="AlphaFoldDB" id="A0A0D2VSF5"/>
<gene>
    <name evidence="8" type="ORF">CAOG_004719</name>
</gene>
<dbReference type="OMA" id="NDINGNM"/>
<dbReference type="RefSeq" id="XP_004347466.1">
    <property type="nucleotide sequence ID" value="XM_004347416.2"/>
</dbReference>
<feature type="domain" description="Cyclin-like" evidence="6">
    <location>
        <begin position="402"/>
        <end position="485"/>
    </location>
</feature>
<dbReference type="InParanoid" id="A0A0D2VSF5"/>
<dbReference type="GO" id="GO:0016538">
    <property type="term" value="F:cyclin-dependent protein serine/threonine kinase regulator activity"/>
    <property type="evidence" value="ECO:0007669"/>
    <property type="project" value="InterPro"/>
</dbReference>
<dbReference type="InterPro" id="IPR036915">
    <property type="entry name" value="Cyclin-like_sf"/>
</dbReference>
<dbReference type="Gene3D" id="1.10.472.10">
    <property type="entry name" value="Cyclin-like"/>
    <property type="match status" value="2"/>
</dbReference>
<dbReference type="Proteomes" id="UP000008743">
    <property type="component" value="Unassembled WGS sequence"/>
</dbReference>
<dbReference type="PANTHER" id="PTHR10177">
    <property type="entry name" value="CYCLINS"/>
    <property type="match status" value="1"/>
</dbReference>
<dbReference type="SMART" id="SM01332">
    <property type="entry name" value="Cyclin_C"/>
    <property type="match status" value="1"/>
</dbReference>
<dbReference type="OrthoDB" id="5590282at2759"/>
<protein>
    <submittedName>
        <fullName evidence="8">Cyclin A</fullName>
    </submittedName>
</protein>
<comment type="similarity">
    <text evidence="4">Belongs to the cyclin family.</text>
</comment>
<reference evidence="9" key="1">
    <citation type="submission" date="2011-02" db="EMBL/GenBank/DDBJ databases">
        <title>The Genome Sequence of Capsaspora owczarzaki ATCC 30864.</title>
        <authorList>
            <person name="Russ C."/>
            <person name="Cuomo C."/>
            <person name="Burger G."/>
            <person name="Gray M.W."/>
            <person name="Holland P.W.H."/>
            <person name="King N."/>
            <person name="Lang F.B.F."/>
            <person name="Roger A.J."/>
            <person name="Ruiz-Trillo I."/>
            <person name="Young S.K."/>
            <person name="Zeng Q."/>
            <person name="Gargeya S."/>
            <person name="Alvarado L."/>
            <person name="Berlin A."/>
            <person name="Chapman S.B."/>
            <person name="Chen Z."/>
            <person name="Freedman E."/>
            <person name="Gellesch M."/>
            <person name="Goldberg J."/>
            <person name="Griggs A."/>
            <person name="Gujja S."/>
            <person name="Heilman E."/>
            <person name="Heiman D."/>
            <person name="Howarth C."/>
            <person name="Mehta T."/>
            <person name="Neiman D."/>
            <person name="Pearson M."/>
            <person name="Roberts A."/>
            <person name="Saif S."/>
            <person name="Shea T."/>
            <person name="Shenoy N."/>
            <person name="Sisk P."/>
            <person name="Stolte C."/>
            <person name="Sykes S."/>
            <person name="White J."/>
            <person name="Yandava C."/>
            <person name="Haas B."/>
            <person name="Nusbaum C."/>
            <person name="Birren B."/>
        </authorList>
    </citation>
    <scope>NUCLEOTIDE SEQUENCE</scope>
    <source>
        <strain evidence="9">ATCC 30864</strain>
    </source>
</reference>
<dbReference type="InterPro" id="IPR046965">
    <property type="entry name" value="Cyclin_A/B-like"/>
</dbReference>
<feature type="domain" description="Cyclin C-terminal" evidence="7">
    <location>
        <begin position="398"/>
        <end position="531"/>
    </location>
</feature>
<dbReference type="EMBL" id="KE346366">
    <property type="protein sequence ID" value="KJE94017.1"/>
    <property type="molecule type" value="Genomic_DNA"/>
</dbReference>
<feature type="domain" description="Cyclin-like" evidence="6">
    <location>
        <begin position="305"/>
        <end position="389"/>
    </location>
</feature>
<dbReference type="FunFam" id="1.10.472.10:FF:000001">
    <property type="entry name" value="G2/mitotic-specific cyclin"/>
    <property type="match status" value="1"/>
</dbReference>
<evidence type="ECO:0000259" key="6">
    <source>
        <dbReference type="SMART" id="SM00385"/>
    </source>
</evidence>
<dbReference type="Pfam" id="PF00134">
    <property type="entry name" value="Cyclin_N"/>
    <property type="match status" value="1"/>
</dbReference>
<keyword evidence="1" id="KW-0132">Cell division</keyword>
<dbReference type="STRING" id="595528.A0A0D2VSF5"/>
<evidence type="ECO:0000256" key="5">
    <source>
        <dbReference type="SAM" id="MobiDB-lite"/>
    </source>
</evidence>
<dbReference type="FunCoup" id="A0A0D2VSF5">
    <property type="interactions" value="595"/>
</dbReference>
<dbReference type="InterPro" id="IPR013763">
    <property type="entry name" value="Cyclin-like_dom"/>
</dbReference>
<evidence type="ECO:0000256" key="4">
    <source>
        <dbReference type="RuleBase" id="RU000383"/>
    </source>
</evidence>
<feature type="compositionally biased region" description="Low complexity" evidence="5">
    <location>
        <begin position="197"/>
        <end position="209"/>
    </location>
</feature>
<dbReference type="CDD" id="cd20504">
    <property type="entry name" value="CYCLIN_CCNA_rpt1"/>
    <property type="match status" value="1"/>
</dbReference>
<dbReference type="SMART" id="SM00385">
    <property type="entry name" value="CYCLIN"/>
    <property type="match status" value="2"/>
</dbReference>
<proteinExistence type="inferred from homology"/>
<dbReference type="eggNOG" id="KOG0654">
    <property type="taxonomic scope" value="Eukaryota"/>
</dbReference>
<dbReference type="InterPro" id="IPR006671">
    <property type="entry name" value="Cyclin_N"/>
</dbReference>
<dbReference type="InterPro" id="IPR048258">
    <property type="entry name" value="Cyclins_cyclin-box"/>
</dbReference>
<accession>A0A0D2VSF5</accession>
<dbReference type="PROSITE" id="PS00292">
    <property type="entry name" value="CYCLINS"/>
    <property type="match status" value="1"/>
</dbReference>
<evidence type="ECO:0000313" key="9">
    <source>
        <dbReference type="Proteomes" id="UP000008743"/>
    </source>
</evidence>
<organism evidence="8 9">
    <name type="scientific">Capsaspora owczarzaki (strain ATCC 30864)</name>
    <dbReference type="NCBI Taxonomy" id="595528"/>
    <lineage>
        <taxon>Eukaryota</taxon>
        <taxon>Filasterea</taxon>
        <taxon>Capsaspora</taxon>
    </lineage>
</organism>
<evidence type="ECO:0000259" key="7">
    <source>
        <dbReference type="SMART" id="SM01332"/>
    </source>
</evidence>
<dbReference type="PIRSF" id="PIRSF001771">
    <property type="entry name" value="Cyclin_A_B_D_E"/>
    <property type="match status" value="1"/>
</dbReference>
<evidence type="ECO:0000256" key="2">
    <source>
        <dbReference type="ARBA" id="ARBA00023127"/>
    </source>
</evidence>
<evidence type="ECO:0000256" key="3">
    <source>
        <dbReference type="ARBA" id="ARBA00023306"/>
    </source>
</evidence>
<dbReference type="InterPro" id="IPR004367">
    <property type="entry name" value="Cyclin_C-dom"/>
</dbReference>
<keyword evidence="3" id="KW-0131">Cell cycle</keyword>
<sequence>MSFGYEPGNPHLLADENLGARPVGTSTHAARANAKSMMHAETTSFTAAMADGNALQPINRNNTGFGAHSRAQPQSAAQQPIHQVLRPVVQQHDANVVQPIAKRPALTEQVDVSRQEARPDTVVVSPWDQAVLSKSEAEVRMRQANTSNSPIPMSVTRDGLPRATFGNQQLAPLDLDAQPAPMSHTKRSYNDLRSSEIDLSSPSSSPVPSELDKSVIVHPAAAAEVEAPASHAQEEEQAEAFDLVADEEEVFDVDEEDRAQNRDFGEYMPEVMLHLREREIAVRPAPSYMQRQNDINGNMRAVLVDWLVDVALEYRLKPETLYLAIGYIDRFLSELAIARSKLQLLGIACMFVAAKFEEIFPPNVHDFFEIADRTYEVEQIIRMEQAVLKTLRFYVSQPTLLEFINRALKVVGADAAMTSLCYYLGELTLLDDAHLVYLPSVIAAAVTLVAHYTLTGSPRSWTAHMAYWTGYSIEDVCKCAADVFVMFRNTHRIPRQPIGSGNDRDERNRLAAVHVKYSEASFHRVALLEPPEQLPEQVMFALAVVAQREGQIREEENRRRERRTPAAVMRAIFQRANPFH</sequence>
<evidence type="ECO:0000256" key="1">
    <source>
        <dbReference type="ARBA" id="ARBA00022618"/>
    </source>
</evidence>